<accession>A0A8K0L2R2</accession>
<sequence>MERHLCFMDGVQAQMQFQMHEEAKRTLHNPTTNESHNPKTWLTTKPDYETEEEWIRHFYETSRRAQDERYCAWLIKNMDESKLATKDDYIEISSEDDKQYSRHGELTTDEMAKCDRVLRLEGEELANRLRALYIRLADIRKEPIHEGKKKILRARAIKQAKKILEDAGYKEGI</sequence>
<dbReference type="Proteomes" id="UP000809789">
    <property type="component" value="Unassembled WGS sequence"/>
</dbReference>
<dbReference type="EMBL" id="JAESVG020000009">
    <property type="protein sequence ID" value="KAG8624728.1"/>
    <property type="molecule type" value="Genomic_DNA"/>
</dbReference>
<dbReference type="AlphaFoldDB" id="A0A8K0L2R2"/>
<keyword evidence="2" id="KW-1185">Reference proteome</keyword>
<gene>
    <name evidence="1" type="ORF">KVT40_007795</name>
</gene>
<name>A0A8K0L2R2_9PEZI</name>
<comment type="caution">
    <text evidence="1">The sequence shown here is derived from an EMBL/GenBank/DDBJ whole genome shotgun (WGS) entry which is preliminary data.</text>
</comment>
<reference evidence="1" key="1">
    <citation type="submission" date="2021-07" db="EMBL/GenBank/DDBJ databases">
        <title>Elsinoe batatas strain:CRI-CJ2 Genome sequencing and assembly.</title>
        <authorList>
            <person name="Huang L."/>
        </authorList>
    </citation>
    <scope>NUCLEOTIDE SEQUENCE</scope>
    <source>
        <strain evidence="1">CRI-CJ2</strain>
    </source>
</reference>
<protein>
    <submittedName>
        <fullName evidence="1">Uncharacterized protein</fullName>
    </submittedName>
</protein>
<proteinExistence type="predicted"/>
<evidence type="ECO:0000313" key="2">
    <source>
        <dbReference type="Proteomes" id="UP000809789"/>
    </source>
</evidence>
<evidence type="ECO:0000313" key="1">
    <source>
        <dbReference type="EMBL" id="KAG8624728.1"/>
    </source>
</evidence>
<organism evidence="1 2">
    <name type="scientific">Elsinoe batatas</name>
    <dbReference type="NCBI Taxonomy" id="2601811"/>
    <lineage>
        <taxon>Eukaryota</taxon>
        <taxon>Fungi</taxon>
        <taxon>Dikarya</taxon>
        <taxon>Ascomycota</taxon>
        <taxon>Pezizomycotina</taxon>
        <taxon>Dothideomycetes</taxon>
        <taxon>Dothideomycetidae</taxon>
        <taxon>Myriangiales</taxon>
        <taxon>Elsinoaceae</taxon>
        <taxon>Elsinoe</taxon>
    </lineage>
</organism>